<protein>
    <recommendedName>
        <fullName evidence="1">PilZ domain-containing protein</fullName>
    </recommendedName>
</protein>
<dbReference type="AlphaFoldDB" id="A0A3B1DXB6"/>
<organism evidence="2">
    <name type="scientific">hydrothermal vent metagenome</name>
    <dbReference type="NCBI Taxonomy" id="652676"/>
    <lineage>
        <taxon>unclassified sequences</taxon>
        <taxon>metagenomes</taxon>
        <taxon>ecological metagenomes</taxon>
    </lineage>
</organism>
<name>A0A3B1DXB6_9ZZZZ</name>
<feature type="domain" description="PilZ" evidence="1">
    <location>
        <begin position="4"/>
        <end position="107"/>
    </location>
</feature>
<dbReference type="EMBL" id="UOGF01000110">
    <property type="protein sequence ID" value="VAX33517.1"/>
    <property type="molecule type" value="Genomic_DNA"/>
</dbReference>
<sequence length="114" mass="13033">MQEERREDQRSTFHLRTEVLPREGKTQINLLRANIGFGGIGGFTRDEVEGLGLTDIRVYFSQRSGELKSETVSGKIVWEKQDGNFRALGISFSALTHKEHPLLISYLQYADQFD</sequence>
<dbReference type="GO" id="GO:0035438">
    <property type="term" value="F:cyclic-di-GMP binding"/>
    <property type="evidence" value="ECO:0007669"/>
    <property type="project" value="InterPro"/>
</dbReference>
<accession>A0A3B1DXB6</accession>
<proteinExistence type="predicted"/>
<reference evidence="2" key="1">
    <citation type="submission" date="2018-06" db="EMBL/GenBank/DDBJ databases">
        <authorList>
            <person name="Zhirakovskaya E."/>
        </authorList>
    </citation>
    <scope>NUCLEOTIDE SEQUENCE</scope>
</reference>
<dbReference type="InterPro" id="IPR009875">
    <property type="entry name" value="PilZ_domain"/>
</dbReference>
<gene>
    <name evidence="2" type="ORF">MNBD_NITROSPIRAE01-990</name>
</gene>
<evidence type="ECO:0000313" key="2">
    <source>
        <dbReference type="EMBL" id="VAX33517.1"/>
    </source>
</evidence>
<dbReference type="Pfam" id="PF07238">
    <property type="entry name" value="PilZ"/>
    <property type="match status" value="1"/>
</dbReference>
<evidence type="ECO:0000259" key="1">
    <source>
        <dbReference type="Pfam" id="PF07238"/>
    </source>
</evidence>